<reference evidence="19 20" key="1">
    <citation type="journal article" date="2013" name="MBio">
        <title>A novel adenovirus species associated with an acute respiratory outbreak in a baboon colony and evidence of coincident human infection.</title>
        <authorList>
            <person name="Chiu C.Y."/>
            <person name="Yagi S."/>
            <person name="Lu X."/>
            <person name="Yu G."/>
            <person name="Chen E.C."/>
            <person name="Liu M."/>
            <person name="Dick E.J.Jr."/>
            <person name="Carey K.D."/>
            <person name="Erdman D.D."/>
            <person name="Leland M.M."/>
            <person name="Patterson J.L."/>
        </authorList>
    </citation>
    <scope>NUCLEOTIDE SEQUENCE [LARGE SCALE GENOMIC DNA]</scope>
    <source>
        <strain evidence="17">BaAdV-2</strain>
        <strain evidence="18">BaAdV-4</strain>
    </source>
</reference>
<keyword evidence="7" id="KW-1048">Host nucleus</keyword>
<feature type="domain" description="Adenovirus E1B protein N-terminal" evidence="16">
    <location>
        <begin position="1"/>
        <end position="54"/>
    </location>
</feature>
<dbReference type="GO" id="GO:0052150">
    <property type="term" value="P:symbiont-mediated perturbation of host apoptosis"/>
    <property type="evidence" value="ECO:0007669"/>
    <property type="project" value="UniProtKB-KW"/>
</dbReference>
<feature type="compositionally biased region" description="Low complexity" evidence="15">
    <location>
        <begin position="32"/>
        <end position="43"/>
    </location>
</feature>
<evidence type="ECO:0000256" key="8">
    <source>
        <dbReference type="ARBA" id="ARBA00022581"/>
    </source>
</evidence>
<dbReference type="SMR" id="M9Z2Q8"/>
<proteinExistence type="inferred from homology"/>
<keyword evidence="5" id="KW-0244">Early protein</keyword>
<dbReference type="EMBL" id="KC693022">
    <property type="protein sequence ID" value="AGK27126.1"/>
    <property type="molecule type" value="Genomic_DNA"/>
</dbReference>
<evidence type="ECO:0000256" key="15">
    <source>
        <dbReference type="SAM" id="MobiDB-lite"/>
    </source>
</evidence>
<evidence type="ECO:0000256" key="6">
    <source>
        <dbReference type="ARBA" id="ARBA00022553"/>
    </source>
</evidence>
<evidence type="ECO:0000313" key="20">
    <source>
        <dbReference type="Proteomes" id="UP000142830"/>
    </source>
</evidence>
<protein>
    <recommendedName>
        <fullName evidence="4">E1B 55 kDa protein</fullName>
    </recommendedName>
    <alternativeName>
        <fullName evidence="11">E1B protein, large T-antigen</fullName>
    </alternativeName>
    <alternativeName>
        <fullName evidence="12">E1B-495R</fullName>
    </alternativeName>
</protein>
<comment type="function">
    <text evidence="13">Plays a major role to prevent cellular inhibition of viral genome replication. Assembles an SCF-like E3 ubiquitin ligase complex based on the cellular proteins ELOB, ELOC, CUL5 and RBX1, in cooperation with viral E4orf6. This viral RING-type ligase ubiquitinates cellular substrates and targets them to proteasomal degradation: TP53/p53, LIG4, MRE11-RAD50-NBS1 (MRN) complex, ITGA3, DAXX and BLM. E1B-55K probably acts as the substrate-specific adapter of the SCF-like E3 ubiquitin ligase complex. Degradation of host TP53/p53 activity is essential for preventing E1A-induced TP53 accumulation that would otherwise lead to cell apoptosis and growth arrest. E1B-55K also inactivates TP53 transcription-factor activity by binding its transactivation domain. E1B-55K also functions as a SUMO1 E3 ligase for TP53 which causes the latter to be sequestered in promyelocytic leukemia (PML) nuclear bodies thereby contributing to maximal inhibition of TP53 function.</text>
</comment>
<feature type="region of interest" description="Disordered" evidence="15">
    <location>
        <begin position="1"/>
        <end position="86"/>
    </location>
</feature>
<comment type="subcellular location">
    <subcellularLocation>
        <location evidence="2">Host cytoplasm</location>
    </subcellularLocation>
    <subcellularLocation>
        <location evidence="1">Host nucleus</location>
    </subcellularLocation>
</comment>
<dbReference type="OrthoDB" id="3297at10239"/>
<dbReference type="Proteomes" id="UP000142830">
    <property type="component" value="Segment"/>
</dbReference>
<comment type="subunit">
    <text evidence="14">Interacts with host PML-4 and PML-5; this interaction promotes efficient subnuclear targeting of E1B-55K to PML nuclear bodies. Interacts with E4-ORF3 protein. Interacts with E4-ORF6 protein.</text>
</comment>
<keyword evidence="9" id="KW-1035">Host cytoplasm</keyword>
<dbReference type="SUPFAM" id="SSF51126">
    <property type="entry name" value="Pectin lyase-like"/>
    <property type="match status" value="1"/>
</dbReference>
<dbReference type="InterPro" id="IPR011050">
    <property type="entry name" value="Pectin_lyase_fold/virulence"/>
</dbReference>
<evidence type="ECO:0000313" key="17">
    <source>
        <dbReference type="EMBL" id="AGK27126.1"/>
    </source>
</evidence>
<evidence type="ECO:0000256" key="12">
    <source>
        <dbReference type="ARBA" id="ARBA00031863"/>
    </source>
</evidence>
<evidence type="ECO:0000313" key="19">
    <source>
        <dbReference type="Proteomes" id="UP000120020"/>
    </source>
</evidence>
<name>M9Z2Q8_9ADEN</name>
<evidence type="ECO:0000256" key="10">
    <source>
        <dbReference type="ARBA" id="ARBA00023323"/>
    </source>
</evidence>
<dbReference type="Pfam" id="PF01696">
    <property type="entry name" value="Adeno_E1B_55K"/>
    <property type="match status" value="1"/>
</dbReference>
<dbReference type="InterPro" id="IPR002612">
    <property type="entry name" value="Adeno_E1B_55kDa"/>
</dbReference>
<keyword evidence="8" id="KW-0945">Host-virus interaction</keyword>
<evidence type="ECO:0000256" key="14">
    <source>
        <dbReference type="ARBA" id="ARBA00046912"/>
    </source>
</evidence>
<feature type="compositionally biased region" description="Basic and acidic residues" evidence="15">
    <location>
        <begin position="50"/>
        <end position="59"/>
    </location>
</feature>
<evidence type="ECO:0000256" key="11">
    <source>
        <dbReference type="ARBA" id="ARBA00030428"/>
    </source>
</evidence>
<evidence type="ECO:0000256" key="13">
    <source>
        <dbReference type="ARBA" id="ARBA00046084"/>
    </source>
</evidence>
<dbReference type="Proteomes" id="UP000120020">
    <property type="component" value="Segment"/>
</dbReference>
<evidence type="ECO:0000256" key="3">
    <source>
        <dbReference type="ARBA" id="ARBA00008605"/>
    </source>
</evidence>
<dbReference type="Pfam" id="PF04623">
    <property type="entry name" value="Adeno_E1B_55K_N"/>
    <property type="match status" value="1"/>
</dbReference>
<keyword evidence="10" id="KW-1119">Modulation of host cell apoptosis by virus</keyword>
<dbReference type="InterPro" id="IPR006717">
    <property type="entry name" value="Adeno_E1B_55K_N"/>
</dbReference>
<keyword evidence="6" id="KW-0597">Phosphoprotein</keyword>
<sequence>MEQRQPPVVGLHAGLHDHGAVAGAPEEEEGLHLLAGAASARSGASGGRGGGEREPEGRRGPSSGIEAVGEPEEGTSDGVRKRRRTEMEEVNARDYLTDLTVRLMSRRRPETVAWSELETEFKNGNMNLLYKYSFEQIQTHWLEPWEDWETAFANFAKIALRPDKIYTIRRMVNIRKCVYVLGNGAMVQIQTCDRVAFNCCMQSMGPGVIGMSGVTFANVRFTGENFFGAVIMNNTSLTLHGVYFLNLSNTCVECWGRACLRGCTFYGCWKAVVGRTKSHVSVKKCMFERCVIAIMVEGQGRIRNNVGAENGCFLLLKGSASVKHNMICGTGTCNISHLLTCSDGNCQALRTLHIVSHRRLPWPVLEHNMLTRCSVHVGARRGMLVPYQCNFSYTKVLLETDAFPRVCFNGVFDMTVEVFKVVRYDESKSRCRPCECGANHLRLYPVTLNVTEELRADHLTLSCLRTDYESSDEE</sequence>
<comment type="similarity">
    <text evidence="3">Belongs to the adenoviridae E1B 55 kDa protein family.</text>
</comment>
<evidence type="ECO:0000313" key="18">
    <source>
        <dbReference type="EMBL" id="AGK27198.1"/>
    </source>
</evidence>
<evidence type="ECO:0000256" key="1">
    <source>
        <dbReference type="ARBA" id="ARBA00004147"/>
    </source>
</evidence>
<dbReference type="GO" id="GO:0030430">
    <property type="term" value="C:host cell cytoplasm"/>
    <property type="evidence" value="ECO:0007669"/>
    <property type="project" value="UniProtKB-SubCell"/>
</dbReference>
<evidence type="ECO:0000256" key="2">
    <source>
        <dbReference type="ARBA" id="ARBA00004192"/>
    </source>
</evidence>
<organism evidence="18 20">
    <name type="scientific">Simian mastadenovirus C</name>
    <dbReference type="NCBI Taxonomy" id="1962300"/>
    <lineage>
        <taxon>Viruses</taxon>
        <taxon>Varidnaviria</taxon>
        <taxon>Bamfordvirae</taxon>
        <taxon>Preplasmiviricota</taxon>
        <taxon>Polisuviricotina</taxon>
        <taxon>Pharingeaviricetes</taxon>
        <taxon>Rowavirales</taxon>
        <taxon>Adenoviridae</taxon>
        <taxon>Mastadenovirus</taxon>
        <taxon>Mastadenovirus cynocephali</taxon>
    </lineage>
</organism>
<evidence type="ECO:0000259" key="16">
    <source>
        <dbReference type="Pfam" id="PF04623"/>
    </source>
</evidence>
<dbReference type="EMBL" id="KC693024">
    <property type="protein sequence ID" value="AGK27198.1"/>
    <property type="molecule type" value="Genomic_DNA"/>
</dbReference>
<evidence type="ECO:0000256" key="7">
    <source>
        <dbReference type="ARBA" id="ARBA00022562"/>
    </source>
</evidence>
<evidence type="ECO:0000256" key="9">
    <source>
        <dbReference type="ARBA" id="ARBA00023200"/>
    </source>
</evidence>
<dbReference type="GO" id="GO:0042025">
    <property type="term" value="C:host cell nucleus"/>
    <property type="evidence" value="ECO:0007669"/>
    <property type="project" value="UniProtKB-SubCell"/>
</dbReference>
<evidence type="ECO:0000256" key="5">
    <source>
        <dbReference type="ARBA" id="ARBA00022518"/>
    </source>
</evidence>
<evidence type="ECO:0000256" key="4">
    <source>
        <dbReference type="ARBA" id="ARBA00022118"/>
    </source>
</evidence>
<accession>M9Z2Q8</accession>